<dbReference type="EMBL" id="JACHGR010000005">
    <property type="protein sequence ID" value="MBB6055917.1"/>
    <property type="molecule type" value="Genomic_DNA"/>
</dbReference>
<dbReference type="InterPro" id="IPR004658">
    <property type="entry name" value="OMP_Slp"/>
</dbReference>
<gene>
    <name evidence="2" type="ORF">HNR75_001835</name>
</gene>
<dbReference type="PROSITE" id="PS51257">
    <property type="entry name" value="PROKAR_LIPOPROTEIN"/>
    <property type="match status" value="1"/>
</dbReference>
<protein>
    <submittedName>
        <fullName evidence="2">Outer membrane lipoprotein</fullName>
    </submittedName>
</protein>
<feature type="chain" id="PRO_5032460571" evidence="1">
    <location>
        <begin position="19"/>
        <end position="170"/>
    </location>
</feature>
<evidence type="ECO:0000313" key="2">
    <source>
        <dbReference type="EMBL" id="MBB6055917.1"/>
    </source>
</evidence>
<name>A0A841GEB5_9GAMM</name>
<dbReference type="PANTHER" id="PTHR37530:SF1">
    <property type="entry name" value="OUTER MEMBRANE PROTEIN SLP"/>
    <property type="match status" value="1"/>
</dbReference>
<feature type="signal peptide" evidence="1">
    <location>
        <begin position="1"/>
        <end position="18"/>
    </location>
</feature>
<sequence length="170" mass="19235">MKWIALFFVLFLTACANNKTGYYADDSVLIRQQFAQMAQPNNPQGWQVKWSGVIAQTRNLASGTEIEVVYLPLGYNGVPQQAEQSPGRFIAVFPQLLDPVLYAKGRSITVSGATAPSREGKIGDMTYRFAVINATQHKLWPVVKEVEVRYEDPLFDDGFYFHHHRTIVPR</sequence>
<comment type="caution">
    <text evidence="2">The sequence shown here is derived from an EMBL/GenBank/DDBJ whole genome shotgun (WGS) entry which is preliminary data.</text>
</comment>
<dbReference type="PANTHER" id="PTHR37530">
    <property type="entry name" value="OUTER MEMBRANE PROTEIN SLP"/>
    <property type="match status" value="1"/>
</dbReference>
<evidence type="ECO:0000256" key="1">
    <source>
        <dbReference type="SAM" id="SignalP"/>
    </source>
</evidence>
<dbReference type="AlphaFoldDB" id="A0A841GEB5"/>
<dbReference type="Pfam" id="PF03843">
    <property type="entry name" value="Slp"/>
    <property type="match status" value="1"/>
</dbReference>
<keyword evidence="3" id="KW-1185">Reference proteome</keyword>
<evidence type="ECO:0000313" key="3">
    <source>
        <dbReference type="Proteomes" id="UP000585721"/>
    </source>
</evidence>
<organism evidence="2 3">
    <name type="scientific">Tolumonas osonensis</name>
    <dbReference type="NCBI Taxonomy" id="675874"/>
    <lineage>
        <taxon>Bacteria</taxon>
        <taxon>Pseudomonadati</taxon>
        <taxon>Pseudomonadota</taxon>
        <taxon>Gammaproteobacteria</taxon>
        <taxon>Aeromonadales</taxon>
        <taxon>Aeromonadaceae</taxon>
        <taxon>Tolumonas</taxon>
    </lineage>
</organism>
<keyword evidence="2" id="KW-0449">Lipoprotein</keyword>
<reference evidence="2 3" key="1">
    <citation type="submission" date="2020-08" db="EMBL/GenBank/DDBJ databases">
        <title>Genomic Encyclopedia of Type Strains, Phase IV (KMG-IV): sequencing the most valuable type-strain genomes for metagenomic binning, comparative biology and taxonomic classification.</title>
        <authorList>
            <person name="Goeker M."/>
        </authorList>
    </citation>
    <scope>NUCLEOTIDE SEQUENCE [LARGE SCALE GENOMIC DNA]</scope>
    <source>
        <strain evidence="2 3">DSM 22975</strain>
    </source>
</reference>
<proteinExistence type="predicted"/>
<accession>A0A841GEB5</accession>
<keyword evidence="1" id="KW-0732">Signal</keyword>
<dbReference type="GO" id="GO:0019867">
    <property type="term" value="C:outer membrane"/>
    <property type="evidence" value="ECO:0007669"/>
    <property type="project" value="InterPro"/>
</dbReference>
<dbReference type="Proteomes" id="UP000585721">
    <property type="component" value="Unassembled WGS sequence"/>
</dbReference>
<dbReference type="PIRSF" id="PIRSF004982">
    <property type="entry name" value="SlP"/>
    <property type="match status" value="1"/>
</dbReference>
<dbReference type="RefSeq" id="WP_188026653.1">
    <property type="nucleotide sequence ID" value="NZ_JACHGR010000005.1"/>
</dbReference>